<evidence type="ECO:0000256" key="17">
    <source>
        <dbReference type="ARBA" id="ARBA00048974"/>
    </source>
</evidence>
<dbReference type="EC" id="2.5.1.147" evidence="7"/>
<dbReference type="Pfam" id="PF04055">
    <property type="entry name" value="Radical_SAM"/>
    <property type="match status" value="2"/>
</dbReference>
<comment type="pathway">
    <text evidence="3">Cofactor biosynthesis; coenzyme F0 biosynthesis.</text>
</comment>
<evidence type="ECO:0000256" key="8">
    <source>
        <dbReference type="ARBA" id="ARBA00022220"/>
    </source>
</evidence>
<feature type="region of interest" description="Disordered" evidence="18">
    <location>
        <begin position="773"/>
        <end position="801"/>
    </location>
</feature>
<dbReference type="GO" id="GO:0051539">
    <property type="term" value="F:4 iron, 4 sulfur cluster binding"/>
    <property type="evidence" value="ECO:0007669"/>
    <property type="project" value="UniProtKB-KW"/>
</dbReference>
<sequence>MKSQLGPSEAELRQMAASEPLDALMARAAALRDEGFGALVTYSRKVFIPLTRLCRDVCSYCTFAHPPRQGENCYLTPDEVIAIARAGEAAGCKEALFTLGDKPELRYRAARDELARLGYGSTLDYLVAMCRLVLEETALFPHANPGVMGAADIAALREVTISQGLMLEGTSESLSAKGGPHFGSPDKAPAVRLETIRLAGEARVPFTSGILIGLGETRAERIDALLALRDLHQQFGHIQEIIVQNFRAKADTRMAFVQEPDREELLWTIAMARIVFGAEMAIQAPPNLAGSGFGALIEAGINDWGGVSPVTPDHVNPEAPWPALARLHDETQAHGGILAERLAAHPPYVLDCDRWQAPGLHGRLRRAIDTHGLPRTDEWRVGAAMPTPALHLGHAGPARDPSVGEALTALSRGEPPQEPMVTALLGARGEDVGAVCAAANALRAQTVGEIVSFAVNRNINYTNICFHKCAFCAFSKGKTAAELRGPAYDLDLAEVTRRTAEAWARGATEVCMQGGIHPRYTGQTYLDLLAAAKAGAPDIHVHAFSPLEVRHGAASLGIDVPDFLSLLREAGLGSLPGTAAEILCDDVRDTLCPEKLSTGEWLETIEAAHEAGLRSTATIMYGHIEHVEHQARHLLAIRALQARTGGFTEFVPLPFVAMEAPIYLKGRARPGPTFREAVLMHAVARLVLHPLIPNIQVSWVKMGEAGVRAVLDAGVNDLGGTLMNESISRAAGAAHGQEWSPQMMERVIAAAGRIPLQRDTLYRPAPAERTEAARGAAPVAVAEQTVPRRRPRPALEVIGQA</sequence>
<dbReference type="NCBIfam" id="TIGR00423">
    <property type="entry name" value="CofH family radical SAM protein"/>
    <property type="match status" value="1"/>
</dbReference>
<comment type="function">
    <text evidence="2">Catalyzes the radical-mediated synthesis of 7,8-didemethyl-8-hydroxy-5-deazariboflavin (FO) from 5-amino-6-(D-ribitylamino)uracil and L-tyrosine.</text>
</comment>
<evidence type="ECO:0000256" key="2">
    <source>
        <dbReference type="ARBA" id="ARBA00003692"/>
    </source>
</evidence>
<dbReference type="AlphaFoldDB" id="A0A846M3B5"/>
<dbReference type="HAMAP" id="MF_01611">
    <property type="entry name" value="FO_synth_sub1"/>
    <property type="match status" value="1"/>
</dbReference>
<dbReference type="Gene3D" id="3.20.20.70">
    <property type="entry name" value="Aldolase class I"/>
    <property type="match status" value="2"/>
</dbReference>
<evidence type="ECO:0000313" key="21">
    <source>
        <dbReference type="Proteomes" id="UP000576821"/>
    </source>
</evidence>
<dbReference type="GO" id="GO:0046872">
    <property type="term" value="F:metal ion binding"/>
    <property type="evidence" value="ECO:0007669"/>
    <property type="project" value="UniProtKB-KW"/>
</dbReference>
<dbReference type="RefSeq" id="WP_243855579.1">
    <property type="nucleotide sequence ID" value="NZ_JAASQR010000001.1"/>
</dbReference>
<dbReference type="InterPro" id="IPR019940">
    <property type="entry name" value="CofH_family"/>
</dbReference>
<dbReference type="PANTHER" id="PTHR43076">
    <property type="entry name" value="FO SYNTHASE (COFH)"/>
    <property type="match status" value="1"/>
</dbReference>
<dbReference type="SFLD" id="SFLDG01389">
    <property type="entry name" value="menaquinone_synthsis_involved"/>
    <property type="match status" value="1"/>
</dbReference>
<dbReference type="SFLD" id="SFLDS00029">
    <property type="entry name" value="Radical_SAM"/>
    <property type="match status" value="3"/>
</dbReference>
<evidence type="ECO:0000259" key="19">
    <source>
        <dbReference type="PROSITE" id="PS51918"/>
    </source>
</evidence>
<dbReference type="GO" id="GO:0044689">
    <property type="term" value="F:7,8-didemethyl-8-hydroxy-5-deazariboflavin synthase activity"/>
    <property type="evidence" value="ECO:0007669"/>
    <property type="project" value="UniProtKB-EC"/>
</dbReference>
<evidence type="ECO:0000256" key="3">
    <source>
        <dbReference type="ARBA" id="ARBA00004712"/>
    </source>
</evidence>
<dbReference type="SUPFAM" id="SSF102114">
    <property type="entry name" value="Radical SAM enzymes"/>
    <property type="match status" value="2"/>
</dbReference>
<keyword evidence="13" id="KW-0408">Iron</keyword>
<dbReference type="PANTHER" id="PTHR43076:SF1">
    <property type="entry name" value="LIPOYL SYNTHASE 2"/>
    <property type="match status" value="1"/>
</dbReference>
<evidence type="ECO:0000256" key="18">
    <source>
        <dbReference type="SAM" id="MobiDB-lite"/>
    </source>
</evidence>
<evidence type="ECO:0000256" key="4">
    <source>
        <dbReference type="ARBA" id="ARBA00010051"/>
    </source>
</evidence>
<comment type="similarity">
    <text evidence="5">In the N-terminal section; belongs to the radical SAM superfamily. CofG family.</text>
</comment>
<gene>
    <name evidence="20" type="ORF">FHS54_000517</name>
</gene>
<proteinExistence type="inferred from homology"/>
<evidence type="ECO:0000256" key="14">
    <source>
        <dbReference type="ARBA" id="ARBA00023014"/>
    </source>
</evidence>
<dbReference type="CDD" id="cd01335">
    <property type="entry name" value="Radical_SAM"/>
    <property type="match status" value="2"/>
</dbReference>
<dbReference type="SFLD" id="SFLDG01064">
    <property type="entry name" value="F420__menaquinone_cofactor_bio"/>
    <property type="match status" value="3"/>
</dbReference>
<organism evidence="20 21">
    <name type="scientific">Sphingobium vermicomposti</name>
    <dbReference type="NCBI Taxonomy" id="529005"/>
    <lineage>
        <taxon>Bacteria</taxon>
        <taxon>Pseudomonadati</taxon>
        <taxon>Pseudomonadota</taxon>
        <taxon>Alphaproteobacteria</taxon>
        <taxon>Sphingomonadales</taxon>
        <taxon>Sphingomonadaceae</taxon>
        <taxon>Sphingobium</taxon>
    </lineage>
</organism>
<keyword evidence="21" id="KW-1185">Reference proteome</keyword>
<evidence type="ECO:0000256" key="11">
    <source>
        <dbReference type="ARBA" id="ARBA00022691"/>
    </source>
</evidence>
<dbReference type="SFLD" id="SFLDF00343">
    <property type="entry name" value="aminofutalosine_synthase_(mqnE"/>
    <property type="match status" value="1"/>
</dbReference>
<comment type="similarity">
    <text evidence="4">In the C-terminal section; belongs to the radical SAM superfamily. CofH family.</text>
</comment>
<dbReference type="UniPathway" id="UPA00072"/>
<dbReference type="NCBIfam" id="TIGR03550">
    <property type="entry name" value="F420_cofG"/>
    <property type="match status" value="1"/>
</dbReference>
<evidence type="ECO:0000256" key="16">
    <source>
        <dbReference type="ARBA" id="ARBA00048468"/>
    </source>
</evidence>
<evidence type="ECO:0000256" key="6">
    <source>
        <dbReference type="ARBA" id="ARBA00012126"/>
    </source>
</evidence>
<dbReference type="GO" id="GO:0141093">
    <property type="term" value="F:5-amino-6-(D-ribitylamino)uracil--L-tyrosine 4-hydroxyphenyl transferase activity"/>
    <property type="evidence" value="ECO:0007669"/>
    <property type="project" value="UniProtKB-EC"/>
</dbReference>
<name>A0A846M3B5_9SPHN</name>
<evidence type="ECO:0000313" key="20">
    <source>
        <dbReference type="EMBL" id="NIJ15568.1"/>
    </source>
</evidence>
<comment type="cofactor">
    <cofactor evidence="1">
        <name>[4Fe-4S] cluster</name>
        <dbReference type="ChEBI" id="CHEBI:49883"/>
    </cofactor>
</comment>
<dbReference type="NCBIfam" id="NF004884">
    <property type="entry name" value="PRK06245.1"/>
    <property type="match status" value="1"/>
</dbReference>
<dbReference type="InterPro" id="IPR006638">
    <property type="entry name" value="Elp3/MiaA/NifB-like_rSAM"/>
</dbReference>
<comment type="caution">
    <text evidence="20">The sequence shown here is derived from an EMBL/GenBank/DDBJ whole genome shotgun (WGS) entry which is preliminary data.</text>
</comment>
<evidence type="ECO:0000256" key="5">
    <source>
        <dbReference type="ARBA" id="ARBA00010826"/>
    </source>
</evidence>
<evidence type="ECO:0000256" key="15">
    <source>
        <dbReference type="ARBA" id="ARBA00023239"/>
    </source>
</evidence>
<dbReference type="EMBL" id="JAASQR010000001">
    <property type="protein sequence ID" value="NIJ15568.1"/>
    <property type="molecule type" value="Genomic_DNA"/>
</dbReference>
<evidence type="ECO:0000256" key="1">
    <source>
        <dbReference type="ARBA" id="ARBA00001966"/>
    </source>
</evidence>
<comment type="catalytic activity">
    <reaction evidence="17">
        <text>5-amino-5-(4-hydroxybenzyl)-6-(D-ribitylimino)-5,6-dihydrouracil + S-adenosyl-L-methionine = 7,8-didemethyl-8-hydroxy-5-deazariboflavin + 5'-deoxyadenosine + L-methionine + NH4(+) + H(+)</text>
        <dbReference type="Rhea" id="RHEA:55204"/>
        <dbReference type="ChEBI" id="CHEBI:15378"/>
        <dbReference type="ChEBI" id="CHEBI:17319"/>
        <dbReference type="ChEBI" id="CHEBI:28938"/>
        <dbReference type="ChEBI" id="CHEBI:57844"/>
        <dbReference type="ChEBI" id="CHEBI:59789"/>
        <dbReference type="ChEBI" id="CHEBI:59904"/>
        <dbReference type="ChEBI" id="CHEBI:85936"/>
        <dbReference type="EC" id="4.3.1.32"/>
    </reaction>
</comment>
<evidence type="ECO:0000256" key="7">
    <source>
        <dbReference type="ARBA" id="ARBA00012289"/>
    </source>
</evidence>
<feature type="compositionally biased region" description="Low complexity" evidence="18">
    <location>
        <begin position="773"/>
        <end position="782"/>
    </location>
</feature>
<accession>A0A846M3B5</accession>
<dbReference type="SFLD" id="SFLDF00294">
    <property type="entry name" value="7_8-didemethyl-8-hydroxy-5-dea"/>
    <property type="match status" value="1"/>
</dbReference>
<keyword evidence="9" id="KW-0004">4Fe-4S</keyword>
<dbReference type="PROSITE" id="PS51918">
    <property type="entry name" value="RADICAL_SAM"/>
    <property type="match status" value="2"/>
</dbReference>
<dbReference type="InterPro" id="IPR020050">
    <property type="entry name" value="FO_synthase_su2"/>
</dbReference>
<dbReference type="HAMAP" id="MF_01612">
    <property type="entry name" value="FO_synth_sub2"/>
    <property type="match status" value="1"/>
</dbReference>
<keyword evidence="14" id="KW-0411">Iron-sulfur</keyword>
<dbReference type="Proteomes" id="UP000576821">
    <property type="component" value="Unassembled WGS sequence"/>
</dbReference>
<dbReference type="InterPro" id="IPR013785">
    <property type="entry name" value="Aldolase_TIM"/>
</dbReference>
<comment type="catalytic activity">
    <reaction evidence="16">
        <text>5-amino-6-(D-ribitylamino)uracil + L-tyrosine + S-adenosyl-L-methionine = 5-amino-5-(4-hydroxybenzyl)-6-(D-ribitylimino)-5,6-dihydrouracil + 2-iminoacetate + 5'-deoxyadenosine + L-methionine + H(+)</text>
        <dbReference type="Rhea" id="RHEA:55200"/>
        <dbReference type="ChEBI" id="CHEBI:15378"/>
        <dbReference type="ChEBI" id="CHEBI:15934"/>
        <dbReference type="ChEBI" id="CHEBI:17319"/>
        <dbReference type="ChEBI" id="CHEBI:57844"/>
        <dbReference type="ChEBI" id="CHEBI:58315"/>
        <dbReference type="ChEBI" id="CHEBI:59789"/>
        <dbReference type="ChEBI" id="CHEBI:77846"/>
        <dbReference type="ChEBI" id="CHEBI:85936"/>
        <dbReference type="EC" id="2.5.1.147"/>
    </reaction>
</comment>
<reference evidence="20 21" key="1">
    <citation type="submission" date="2020-03" db="EMBL/GenBank/DDBJ databases">
        <title>Genomic Encyclopedia of Type Strains, Phase IV (KMG-IV): sequencing the most valuable type-strain genomes for metagenomic binning, comparative biology and taxonomic classification.</title>
        <authorList>
            <person name="Goeker M."/>
        </authorList>
    </citation>
    <scope>NUCLEOTIDE SEQUENCE [LARGE SCALE GENOMIC DNA]</scope>
    <source>
        <strain evidence="20 21">DSM 21299</strain>
    </source>
</reference>
<dbReference type="InterPro" id="IPR007197">
    <property type="entry name" value="rSAM"/>
</dbReference>
<dbReference type="SFLD" id="SFLDG01388">
    <property type="entry name" value="7_8-didemethyl-8-hydroxy-5-dea"/>
    <property type="match status" value="2"/>
</dbReference>
<keyword evidence="15" id="KW-0456">Lyase</keyword>
<evidence type="ECO:0000256" key="13">
    <source>
        <dbReference type="ARBA" id="ARBA00023004"/>
    </source>
</evidence>
<feature type="domain" description="Radical SAM core" evidence="19">
    <location>
        <begin position="451"/>
        <end position="690"/>
    </location>
</feature>
<dbReference type="InterPro" id="IPR019939">
    <property type="entry name" value="CofG_family"/>
</dbReference>
<keyword evidence="11" id="KW-0949">S-adenosyl-L-methionine</keyword>
<dbReference type="InterPro" id="IPR045567">
    <property type="entry name" value="CofH/MnqC-like_C"/>
</dbReference>
<dbReference type="Pfam" id="PF19288">
    <property type="entry name" value="CofH_C"/>
    <property type="match status" value="1"/>
</dbReference>
<protein>
    <recommendedName>
        <fullName evidence="8">FO synthase</fullName>
        <ecNumber evidence="7">2.5.1.147</ecNumber>
        <ecNumber evidence="6">4.3.1.32</ecNumber>
    </recommendedName>
</protein>
<keyword evidence="12" id="KW-0479">Metal-binding</keyword>
<feature type="domain" description="Radical SAM core" evidence="19">
    <location>
        <begin position="40"/>
        <end position="287"/>
    </location>
</feature>
<dbReference type="NCBIfam" id="TIGR03551">
    <property type="entry name" value="F420_cofH"/>
    <property type="match status" value="1"/>
</dbReference>
<evidence type="ECO:0000256" key="9">
    <source>
        <dbReference type="ARBA" id="ARBA00022485"/>
    </source>
</evidence>
<evidence type="ECO:0000256" key="12">
    <source>
        <dbReference type="ARBA" id="ARBA00022723"/>
    </source>
</evidence>
<dbReference type="SMART" id="SM00729">
    <property type="entry name" value="Elp3"/>
    <property type="match status" value="2"/>
</dbReference>
<evidence type="ECO:0000256" key="10">
    <source>
        <dbReference type="ARBA" id="ARBA00022679"/>
    </source>
</evidence>
<dbReference type="EC" id="4.3.1.32" evidence="6"/>
<keyword evidence="10 20" id="KW-0808">Transferase</keyword>
<dbReference type="InterPro" id="IPR034405">
    <property type="entry name" value="F420"/>
</dbReference>
<dbReference type="InterPro" id="IPR058240">
    <property type="entry name" value="rSAM_sf"/>
</dbReference>